<organism evidence="1 2">
    <name type="scientific">Methanophagales virus GBV302</name>
    <dbReference type="NCBI Taxonomy" id="2999281"/>
    <lineage>
        <taxon>Viruses</taxon>
        <taxon>Duplodnaviria</taxon>
        <taxon>Heunggongvirae</taxon>
        <taxon>Uroviricota</taxon>
        <taxon>Caudoviricetes</taxon>
        <taxon>Nakonvirales</taxon>
        <taxon>Ekchuahviridae</taxon>
        <taxon>Kukulkanvirus</taxon>
        <taxon>Kukulkanvirus mexicoense</taxon>
    </lineage>
</organism>
<dbReference type="EMBL" id="OP880253">
    <property type="protein sequence ID" value="WAE39616.1"/>
    <property type="molecule type" value="Genomic_DNA"/>
</dbReference>
<protein>
    <submittedName>
        <fullName evidence="1">Uncharacterized protein</fullName>
    </submittedName>
</protein>
<evidence type="ECO:0000313" key="2">
    <source>
        <dbReference type="Proteomes" id="UP001156237"/>
    </source>
</evidence>
<name>A0A9E8VB19_9CAUD</name>
<gene>
    <name evidence="1" type="ORF">FHOMOCKG_00088</name>
</gene>
<reference evidence="1 2" key="1">
    <citation type="submission" date="2022-10" db="EMBL/GenBank/DDBJ databases">
        <title>Evolutionary Diversification of Methanotrophic Ca. Methanophagales (ANME-1) and Their Expansive Virome.</title>
        <authorList>
            <person name="Laso-Perez R."/>
            <person name="Wu F."/>
            <person name="Cremiere A."/>
            <person name="Speth D.R."/>
            <person name="Magyar J.S."/>
            <person name="Krupovic M."/>
            <person name="Orphan V.J."/>
        </authorList>
    </citation>
    <scope>NUCLEOTIDE SEQUENCE [LARGE SCALE GENOMIC DNA]</scope>
</reference>
<dbReference type="Proteomes" id="UP001156237">
    <property type="component" value="Segment"/>
</dbReference>
<keyword evidence="2" id="KW-1185">Reference proteome</keyword>
<sequence length="125" mass="13922">MAVTSSAITNVAKVNLAYALINQNDSSFDYRCMGVGNGSQPASNGDTGLYGNESKYVTVDGVYEADYTAKWSHTWGYDDLPSHEFREAGIFKNESELEMLGRIVFDPITLNESDYIEITMRVKFP</sequence>
<evidence type="ECO:0000313" key="1">
    <source>
        <dbReference type="EMBL" id="WAE39616.1"/>
    </source>
</evidence>
<proteinExistence type="predicted"/>
<accession>A0A9E8VB19</accession>